<dbReference type="RefSeq" id="WP_187685796.1">
    <property type="nucleotide sequence ID" value="NZ_AP023396.1"/>
</dbReference>
<dbReference type="Proteomes" id="UP000516173">
    <property type="component" value="Chromosome"/>
</dbReference>
<dbReference type="PANTHER" id="PTHR34853:SF1">
    <property type="entry name" value="LIPASE 5"/>
    <property type="match status" value="1"/>
</dbReference>
<organism evidence="1 2">
    <name type="scientific">Nocardia wallacei</name>
    <dbReference type="NCBI Taxonomy" id="480035"/>
    <lineage>
        <taxon>Bacteria</taxon>
        <taxon>Bacillati</taxon>
        <taxon>Actinomycetota</taxon>
        <taxon>Actinomycetes</taxon>
        <taxon>Mycobacteriales</taxon>
        <taxon>Nocardiaceae</taxon>
        <taxon>Nocardia</taxon>
    </lineage>
</organism>
<name>A0A7G1KYS8_9NOCA</name>
<dbReference type="GO" id="GO:0016042">
    <property type="term" value="P:lipid catabolic process"/>
    <property type="evidence" value="ECO:0007669"/>
    <property type="project" value="InterPro"/>
</dbReference>
<dbReference type="GeneID" id="80351315"/>
<dbReference type="AlphaFoldDB" id="A0A7G1KYS8"/>
<dbReference type="Gene3D" id="1.10.260.130">
    <property type="match status" value="1"/>
</dbReference>
<proteinExistence type="predicted"/>
<protein>
    <submittedName>
        <fullName evidence="1">Lipase</fullName>
    </submittedName>
</protein>
<dbReference type="Pfam" id="PF03583">
    <property type="entry name" value="LIP"/>
    <property type="match status" value="1"/>
</dbReference>
<dbReference type="EMBL" id="AP023396">
    <property type="protein sequence ID" value="BCK59169.1"/>
    <property type="molecule type" value="Genomic_DNA"/>
</dbReference>
<dbReference type="Gene3D" id="3.40.50.1820">
    <property type="entry name" value="alpha/beta hydrolase"/>
    <property type="match status" value="1"/>
</dbReference>
<keyword evidence="2" id="KW-1185">Reference proteome</keyword>
<dbReference type="PIRSF" id="PIRSF029171">
    <property type="entry name" value="Esterase_LipA"/>
    <property type="match status" value="1"/>
</dbReference>
<dbReference type="PANTHER" id="PTHR34853">
    <property type="match status" value="1"/>
</dbReference>
<dbReference type="GO" id="GO:0004806">
    <property type="term" value="F:triacylglycerol lipase activity"/>
    <property type="evidence" value="ECO:0007669"/>
    <property type="project" value="InterPro"/>
</dbReference>
<evidence type="ECO:0000313" key="2">
    <source>
        <dbReference type="Proteomes" id="UP000516173"/>
    </source>
</evidence>
<evidence type="ECO:0000313" key="1">
    <source>
        <dbReference type="EMBL" id="BCK59169.1"/>
    </source>
</evidence>
<dbReference type="InterPro" id="IPR005152">
    <property type="entry name" value="Lipase_secreted"/>
</dbReference>
<dbReference type="InterPro" id="IPR029058">
    <property type="entry name" value="AB_hydrolase_fold"/>
</dbReference>
<sequence length="469" mass="50522">MTVIGVVEKVGGIAIPGVATLAGIVRTIARTDPAGRSAARPLLPSRDPFRHAPADLADYAPGTVLRSRPVQIALFGLIPQRIRAWQLLYRSTDLHGRPEVAVTTVLLPDGDDSDTTERPLLAFQSAIDAVCEQCAPSYALRRGAFVFGSITQLEYLLVANALRRGWAVSIADHGGPSGHFGAPREPGYRALDGIRAAQRFAPLGLHTGTPVAVWGYSGGGMASSWLVEMAPAYAPELDIVGAAMGAPVGDPGEVFLRLNGGRYAGFPAIVIAALRKIYPVLGRVLDEHLSPEGLELVDKAARLTPLVALPALARRNVSDYLTRPLEEILDEPEMRDVFDDLRLGTAAPRCPLLVTQPVHDRIIHADGVEAQLDRYRRGGTTVVYLRDRLSDHFSLLPLSTPLSLNWLADRIAGHPVTDTTSRIVWSVLAAPASWRGLLEMAGTATRVVLGRPLRQRSEPVLRRADTLAA</sequence>
<accession>A0A7G1KYS8</accession>
<reference evidence="1 2" key="1">
    <citation type="submission" date="2020-08" db="EMBL/GenBank/DDBJ databases">
        <title>Genome Sequencing of Nocardia wallacei strain FMUON74 and assembly.</title>
        <authorList>
            <person name="Toyokawa M."/>
            <person name="Uesaka K."/>
        </authorList>
    </citation>
    <scope>NUCLEOTIDE SEQUENCE [LARGE SCALE GENOMIC DNA]</scope>
    <source>
        <strain evidence="1 2">FMUON74</strain>
    </source>
</reference>
<dbReference type="KEGG" id="nwl:NWFMUON74_69410"/>
<gene>
    <name evidence="1" type="ORF">NWFMUON74_69410</name>
</gene>
<dbReference type="SUPFAM" id="SSF53474">
    <property type="entry name" value="alpha/beta-Hydrolases"/>
    <property type="match status" value="1"/>
</dbReference>